<proteinExistence type="predicted"/>
<dbReference type="AlphaFoldDB" id="A0A0W8FG50"/>
<gene>
    <name evidence="1" type="ORF">ASZ90_010645</name>
</gene>
<evidence type="ECO:0000313" key="1">
    <source>
        <dbReference type="EMBL" id="KUG19634.1"/>
    </source>
</evidence>
<dbReference type="EMBL" id="LNQE01001270">
    <property type="protein sequence ID" value="KUG19634.1"/>
    <property type="molecule type" value="Genomic_DNA"/>
</dbReference>
<protein>
    <submittedName>
        <fullName evidence="1">Uncharacterized protein</fullName>
    </submittedName>
</protein>
<reference evidence="1" key="1">
    <citation type="journal article" date="2015" name="Proc. Natl. Acad. Sci. U.S.A.">
        <title>Networks of energetic and metabolic interactions define dynamics in microbial communities.</title>
        <authorList>
            <person name="Embree M."/>
            <person name="Liu J.K."/>
            <person name="Al-Bassam M.M."/>
            <person name="Zengler K."/>
        </authorList>
    </citation>
    <scope>NUCLEOTIDE SEQUENCE</scope>
</reference>
<comment type="caution">
    <text evidence="1">The sequence shown here is derived from an EMBL/GenBank/DDBJ whole genome shotgun (WGS) entry which is preliminary data.</text>
</comment>
<sequence length="66" mass="7210">MLYSRADPACPALAIRGYILLACRRSFRGIKPVYETGGLCRFFAGLRCMASSLPSTREEPAQGESP</sequence>
<accession>A0A0W8FG50</accession>
<name>A0A0W8FG50_9ZZZZ</name>
<organism evidence="1">
    <name type="scientific">hydrocarbon metagenome</name>
    <dbReference type="NCBI Taxonomy" id="938273"/>
    <lineage>
        <taxon>unclassified sequences</taxon>
        <taxon>metagenomes</taxon>
        <taxon>ecological metagenomes</taxon>
    </lineage>
</organism>